<name>A0ACC0TVJ8_9AGAM</name>
<evidence type="ECO:0000313" key="1">
    <source>
        <dbReference type="EMBL" id="KAI9449119.1"/>
    </source>
</evidence>
<organism evidence="1 2">
    <name type="scientific">Russula earlei</name>
    <dbReference type="NCBI Taxonomy" id="71964"/>
    <lineage>
        <taxon>Eukaryota</taxon>
        <taxon>Fungi</taxon>
        <taxon>Dikarya</taxon>
        <taxon>Basidiomycota</taxon>
        <taxon>Agaricomycotina</taxon>
        <taxon>Agaricomycetes</taxon>
        <taxon>Russulales</taxon>
        <taxon>Russulaceae</taxon>
        <taxon>Russula</taxon>
    </lineage>
</organism>
<reference evidence="1" key="1">
    <citation type="submission" date="2021-03" db="EMBL/GenBank/DDBJ databases">
        <title>Evolutionary priming and transition to the ectomycorrhizal habit in an iconic lineage of mushroom-forming fungi: is preadaptation a requirement?</title>
        <authorList>
            <consortium name="DOE Joint Genome Institute"/>
            <person name="Looney B.P."/>
            <person name="Miyauchi S."/>
            <person name="Morin E."/>
            <person name="Drula E."/>
            <person name="Courty P.E."/>
            <person name="Chicoki N."/>
            <person name="Fauchery L."/>
            <person name="Kohler A."/>
            <person name="Kuo A."/>
            <person name="LaButti K."/>
            <person name="Pangilinan J."/>
            <person name="Lipzen A."/>
            <person name="Riley R."/>
            <person name="Andreopoulos W."/>
            <person name="He G."/>
            <person name="Johnson J."/>
            <person name="Barry K.W."/>
            <person name="Grigoriev I.V."/>
            <person name="Nagy L."/>
            <person name="Hibbett D."/>
            <person name="Henrissat B."/>
            <person name="Matheny P.B."/>
            <person name="Labbe J."/>
            <person name="Martin A.F."/>
        </authorList>
    </citation>
    <scope>NUCLEOTIDE SEQUENCE</scope>
    <source>
        <strain evidence="1">BPL698</strain>
    </source>
</reference>
<accession>A0ACC0TVJ8</accession>
<sequence>MAVIRLSICDTLILLGTPLRPLSLKSTLVFKPSPLSPATPTVPIWYLLVVWLILLFNTAFAAPRQKHHPYLRLTATKHPPPGHQPPPSNLGPTRTIRLLKRPLLPTMTQTVSSETTPDPAFAFSAKTTATSGQVVIRNGRIHLPNGDPVPNDGTGRGLQSAIDLWLAVRSRTHAFVPTAQTTLVCDAPPHLINIFKTRGLPIAQLEEITDSNDSLSIDDSSDSDTNTTEDTPDIFHVFATQKKKQSTKPSRIPEAEPAKVNESPELPTLPEERNKSALPPTFPTKKEEE</sequence>
<dbReference type="Proteomes" id="UP001207468">
    <property type="component" value="Unassembled WGS sequence"/>
</dbReference>
<evidence type="ECO:0000313" key="2">
    <source>
        <dbReference type="Proteomes" id="UP001207468"/>
    </source>
</evidence>
<gene>
    <name evidence="1" type="ORF">F5148DRAFT_1291798</name>
</gene>
<proteinExistence type="predicted"/>
<protein>
    <submittedName>
        <fullName evidence="1">Uncharacterized protein</fullName>
    </submittedName>
</protein>
<comment type="caution">
    <text evidence="1">The sequence shown here is derived from an EMBL/GenBank/DDBJ whole genome shotgun (WGS) entry which is preliminary data.</text>
</comment>
<dbReference type="EMBL" id="JAGFNK010000527">
    <property type="protein sequence ID" value="KAI9449119.1"/>
    <property type="molecule type" value="Genomic_DNA"/>
</dbReference>
<keyword evidence="2" id="KW-1185">Reference proteome</keyword>